<evidence type="ECO:0000259" key="6">
    <source>
        <dbReference type="PROSITE" id="PS50035"/>
    </source>
</evidence>
<dbReference type="EMBL" id="JAAQWE010000009">
    <property type="protein sequence ID" value="NMX97269.1"/>
    <property type="molecule type" value="Genomic_DNA"/>
</dbReference>
<evidence type="ECO:0000256" key="3">
    <source>
        <dbReference type="ARBA" id="ARBA00022801"/>
    </source>
</evidence>
<gene>
    <name evidence="7" type="ORF">HBO43_11760</name>
</gene>
<dbReference type="InterPro" id="IPR001736">
    <property type="entry name" value="PLipase_D/transphosphatidylase"/>
</dbReference>
<dbReference type="PANTHER" id="PTHR18896">
    <property type="entry name" value="PHOSPHOLIPASE D"/>
    <property type="match status" value="1"/>
</dbReference>
<sequence>MTEPDIVAPVALQHTQQVTCSAPWYVPNTEYPPAKATYKPLINGEEAFEAVHLAIAQATKTIDIICWGFQPSMYFIRDGSAPSIGELLMTKAGKGIEVRVLGWEMPFNAAGAGGEANLPGKGPLRIKDRAMQSSTADQYTEDRKWFSRCAFADHLAPAIRVARNVPVFVGRGFSMYERAEIAYQAKYKSLDPQLSLSTLGVLASTATHHQKTVLIDYEQTDRAVGFVMGHNMLDEYWDTDKHSALNRTEGSKPAPNRGPRGNTPRQDISSQISGPILEHLHHNFATAWRKETGEDLLASRKAMAVAPQLQCAPGVTRQLAQIVRTQAQDGKRDIEKIYLKAVNNATQFIYIENQYFRWPPLAEAIKAAAEVQTGAGRDPGLHGNLHLFVITNASPDGVGPGSLNTQRMLESLGRGDTIPEITKLQRIEQAKAQANAQTPTLAELLERQALLTLTSLTDALGGGEISDKAREAQRDAARNNASRQIALKAQIAAIEQSTLEPESRPGLKIHVCSLVAPDSPAGQQWMPVYIHSKLMIVNDVFTTHGSANINTRSMQVDSELNIAHEWMSVTRALRRRLWDLHTDGRGAQDDPKEAFDAWTGIIKKNKDLQADKKTGVPWAPLVKFHYGEKIVKDLD</sequence>
<comment type="caution">
    <text evidence="7">The sequence shown here is derived from an EMBL/GenBank/DDBJ whole genome shotgun (WGS) entry which is preliminary data.</text>
</comment>
<dbReference type="PROSITE" id="PS50035">
    <property type="entry name" value="PLD"/>
    <property type="match status" value="1"/>
</dbReference>
<protein>
    <submittedName>
        <fullName evidence="7">Phospholipase</fullName>
    </submittedName>
</protein>
<organism evidence="7 8">
    <name type="scientific">Pseudomonas veronii</name>
    <dbReference type="NCBI Taxonomy" id="76761"/>
    <lineage>
        <taxon>Bacteria</taxon>
        <taxon>Pseudomonadati</taxon>
        <taxon>Pseudomonadota</taxon>
        <taxon>Gammaproteobacteria</taxon>
        <taxon>Pseudomonadales</taxon>
        <taxon>Pseudomonadaceae</taxon>
        <taxon>Pseudomonas</taxon>
    </lineage>
</organism>
<evidence type="ECO:0000256" key="4">
    <source>
        <dbReference type="ARBA" id="ARBA00023098"/>
    </source>
</evidence>
<dbReference type="OrthoDB" id="8828485at2"/>
<dbReference type="RefSeq" id="WP_046383624.1">
    <property type="nucleotide sequence ID" value="NZ_CP149793.1"/>
</dbReference>
<keyword evidence="3" id="KW-0378">Hydrolase</keyword>
<evidence type="ECO:0000256" key="2">
    <source>
        <dbReference type="ARBA" id="ARBA00022737"/>
    </source>
</evidence>
<dbReference type="AlphaFoldDB" id="A0A7Y0ZSQ1"/>
<dbReference type="PANTHER" id="PTHR18896:SF76">
    <property type="entry name" value="PHOSPHOLIPASE"/>
    <property type="match status" value="1"/>
</dbReference>
<keyword evidence="4" id="KW-0443">Lipid metabolism</keyword>
<dbReference type="SUPFAM" id="SSF56024">
    <property type="entry name" value="Phospholipase D/nuclease"/>
    <property type="match status" value="2"/>
</dbReference>
<evidence type="ECO:0000256" key="5">
    <source>
        <dbReference type="SAM" id="MobiDB-lite"/>
    </source>
</evidence>
<reference evidence="7 8" key="1">
    <citation type="journal article" date="2020" name="Front. Microbiol.">
        <title>Genetic Organization of the aprX-lipA2 Operon Affects the Proteolytic Potential of Pseudomonas Species in Milk.</title>
        <authorList>
            <person name="Maier C."/>
            <person name="Huptas C."/>
            <person name="von Neubeck M."/>
            <person name="Scherer S."/>
            <person name="Wenning M."/>
            <person name="Lucking G."/>
        </authorList>
    </citation>
    <scope>NUCLEOTIDE SEQUENCE [LARGE SCALE GENOMIC DNA]</scope>
    <source>
        <strain evidence="7 8">WS 4671</strain>
    </source>
</reference>
<dbReference type="InterPro" id="IPR015679">
    <property type="entry name" value="PLipase_D_fam"/>
</dbReference>
<comment type="catalytic activity">
    <reaction evidence="1">
        <text>a 1,2-diacyl-sn-glycero-3-phosphocholine + H2O = a 1,2-diacyl-sn-glycero-3-phosphate + choline + H(+)</text>
        <dbReference type="Rhea" id="RHEA:14445"/>
        <dbReference type="ChEBI" id="CHEBI:15354"/>
        <dbReference type="ChEBI" id="CHEBI:15377"/>
        <dbReference type="ChEBI" id="CHEBI:15378"/>
        <dbReference type="ChEBI" id="CHEBI:57643"/>
        <dbReference type="ChEBI" id="CHEBI:58608"/>
        <dbReference type="EC" id="3.1.4.4"/>
    </reaction>
</comment>
<dbReference type="Gene3D" id="3.30.870.10">
    <property type="entry name" value="Endonuclease Chain A"/>
    <property type="match status" value="2"/>
</dbReference>
<dbReference type="GO" id="GO:0009395">
    <property type="term" value="P:phospholipid catabolic process"/>
    <property type="evidence" value="ECO:0007669"/>
    <property type="project" value="TreeGrafter"/>
</dbReference>
<evidence type="ECO:0000313" key="8">
    <source>
        <dbReference type="Proteomes" id="UP000552560"/>
    </source>
</evidence>
<dbReference type="GO" id="GO:0004630">
    <property type="term" value="F:phospholipase D activity"/>
    <property type="evidence" value="ECO:0007669"/>
    <property type="project" value="UniProtKB-EC"/>
</dbReference>
<keyword evidence="2" id="KW-0677">Repeat</keyword>
<dbReference type="SMART" id="SM00155">
    <property type="entry name" value="PLDc"/>
    <property type="match status" value="2"/>
</dbReference>
<proteinExistence type="predicted"/>
<accession>A0A7Y0ZSQ1</accession>
<feature type="domain" description="PLD phosphodiesterase" evidence="6">
    <location>
        <begin position="526"/>
        <end position="553"/>
    </location>
</feature>
<name>A0A7Y0ZSQ1_PSEVE</name>
<feature type="region of interest" description="Disordered" evidence="5">
    <location>
        <begin position="245"/>
        <end position="270"/>
    </location>
</feature>
<evidence type="ECO:0000256" key="1">
    <source>
        <dbReference type="ARBA" id="ARBA00000798"/>
    </source>
</evidence>
<evidence type="ECO:0000313" key="7">
    <source>
        <dbReference type="EMBL" id="NMX97269.1"/>
    </source>
</evidence>
<dbReference type="Proteomes" id="UP000552560">
    <property type="component" value="Unassembled WGS sequence"/>
</dbReference>